<evidence type="ECO:0000256" key="1">
    <source>
        <dbReference type="ARBA" id="ARBA00007169"/>
    </source>
</evidence>
<dbReference type="Gene3D" id="3.40.50.1820">
    <property type="entry name" value="alpha/beta hydrolase"/>
    <property type="match status" value="1"/>
</dbReference>
<dbReference type="SUPFAM" id="SSF53474">
    <property type="entry name" value="alpha/beta-Hydrolases"/>
    <property type="match status" value="1"/>
</dbReference>
<dbReference type="SMART" id="SM00824">
    <property type="entry name" value="PKS_TE"/>
    <property type="match status" value="1"/>
</dbReference>
<dbReference type="EMBL" id="AEJB01000639">
    <property type="protein sequence ID" value="ELP62020.1"/>
    <property type="molecule type" value="Genomic_DNA"/>
</dbReference>
<reference evidence="4 5" key="1">
    <citation type="journal article" date="2011" name="Plasmid">
        <title>Streptomyces turgidiscabies Car8 contains a modular pathogenicity island that shares virulence genes with other actinobacterial plant pathogens.</title>
        <authorList>
            <person name="Huguet-Tapia J.C."/>
            <person name="Badger J.H."/>
            <person name="Loria R."/>
            <person name="Pettis G.S."/>
        </authorList>
    </citation>
    <scope>NUCLEOTIDE SEQUENCE [LARGE SCALE GENOMIC DNA]</scope>
    <source>
        <strain evidence="4 5">Car8</strain>
    </source>
</reference>
<comment type="caution">
    <text evidence="4">The sequence shown here is derived from an EMBL/GenBank/DDBJ whole genome shotgun (WGS) entry which is preliminary data.</text>
</comment>
<dbReference type="InterPro" id="IPR020802">
    <property type="entry name" value="TesA-like"/>
</dbReference>
<protein>
    <submittedName>
        <fullName evidence="4">Thioesterase domain protein</fullName>
    </submittedName>
</protein>
<dbReference type="Pfam" id="PF00975">
    <property type="entry name" value="Thioesterase"/>
    <property type="match status" value="1"/>
</dbReference>
<accession>L7EUF5</accession>
<evidence type="ECO:0000313" key="5">
    <source>
        <dbReference type="Proteomes" id="UP000010931"/>
    </source>
</evidence>
<name>L7EUF5_STRT8</name>
<evidence type="ECO:0000313" key="4">
    <source>
        <dbReference type="EMBL" id="ELP62020.1"/>
    </source>
</evidence>
<comment type="similarity">
    <text evidence="1">Belongs to the thioesterase family.</text>
</comment>
<dbReference type="Proteomes" id="UP000010931">
    <property type="component" value="Unassembled WGS sequence"/>
</dbReference>
<proteinExistence type="inferred from homology"/>
<sequence length="253" mass="27427">MSTADTMNSTKNMETSTTMRDTTKLVCLPYAGAGASFYRPWTALAGAELEIVALQLPGRERLIDEEPYRDVHRAVDGLLAQLRERLGDEGGQVALFGHSLGAVLAYELAHRLAVEPGVDPVHLFVSGSPAPGKGRAGRATGLSDDEFLARVGEFAGYRHPAFDDPEMRELLLPALRADVEMHENHAPSSELPLDIPLTVVRGRDDELVGHDDAVSWSKSTARDFTYVELPGGHMYLTETAPALVHVIASKLTS</sequence>
<gene>
    <name evidence="4" type="ORF">STRTUCAR8_00506</name>
</gene>
<dbReference type="PANTHER" id="PTHR11487">
    <property type="entry name" value="THIOESTERASE"/>
    <property type="match status" value="1"/>
</dbReference>
<evidence type="ECO:0000259" key="3">
    <source>
        <dbReference type="SMART" id="SM00824"/>
    </source>
</evidence>
<dbReference type="STRING" id="85558.T45_05167"/>
<keyword evidence="2" id="KW-0378">Hydrolase</keyword>
<dbReference type="PATRIC" id="fig|698760.3.peg.9013"/>
<dbReference type="PANTHER" id="PTHR11487:SF0">
    <property type="entry name" value="S-ACYL FATTY ACID SYNTHASE THIOESTERASE, MEDIUM CHAIN"/>
    <property type="match status" value="1"/>
</dbReference>
<dbReference type="InterPro" id="IPR012223">
    <property type="entry name" value="TEII"/>
</dbReference>
<feature type="domain" description="Thioesterase TesA-like" evidence="3">
    <location>
        <begin position="26"/>
        <end position="251"/>
    </location>
</feature>
<dbReference type="AlphaFoldDB" id="L7EUF5"/>
<dbReference type="GO" id="GO:0008610">
    <property type="term" value="P:lipid biosynthetic process"/>
    <property type="evidence" value="ECO:0007669"/>
    <property type="project" value="TreeGrafter"/>
</dbReference>
<evidence type="ECO:0000256" key="2">
    <source>
        <dbReference type="ARBA" id="ARBA00022801"/>
    </source>
</evidence>
<keyword evidence="5" id="KW-1185">Reference proteome</keyword>
<dbReference type="InterPro" id="IPR001031">
    <property type="entry name" value="Thioesterase"/>
</dbReference>
<dbReference type="CDD" id="cd00741">
    <property type="entry name" value="Lipase"/>
    <property type="match status" value="1"/>
</dbReference>
<dbReference type="InterPro" id="IPR029058">
    <property type="entry name" value="AB_hydrolase_fold"/>
</dbReference>
<dbReference type="GO" id="GO:0016787">
    <property type="term" value="F:hydrolase activity"/>
    <property type="evidence" value="ECO:0007669"/>
    <property type="project" value="UniProtKB-KW"/>
</dbReference>
<organism evidence="4 5">
    <name type="scientific">Streptomyces turgidiscabies (strain Car8)</name>
    <dbReference type="NCBI Taxonomy" id="698760"/>
    <lineage>
        <taxon>Bacteria</taxon>
        <taxon>Bacillati</taxon>
        <taxon>Actinomycetota</taxon>
        <taxon>Actinomycetes</taxon>
        <taxon>Kitasatosporales</taxon>
        <taxon>Streptomycetaceae</taxon>
        <taxon>Streptomyces</taxon>
    </lineage>
</organism>